<proteinExistence type="predicted"/>
<dbReference type="Proteomes" id="UP000518752">
    <property type="component" value="Unassembled WGS sequence"/>
</dbReference>
<sequence>MASSVRFPSSYAESLSRFHFKRRTRVSSSDITIRSVATSHVAPSDGLIVSADEQGGRVSSKTMAYRQILKNKIQQFLHSEADSSKTTKYIPSMYSPAPLSSSSTDASLTSTLFEESLTPSRKGTSLFHFKRFRLGSDASKAVTFTMVSPPTCQAPIADTISTHRPDRSSHARQVRRSRSFDDADRSGLTTTLSLNEAAQKIASSKLERRNHRASDRPTIDEVEEEIDQALERAAREIVQDYRRSVLFEPGSSSFRHCFPPLQWSIDEENVFSEGGDEDLDGDLDDATKEAYQIAVSFGTRNGLVMNGDGFVVRQR</sequence>
<evidence type="ECO:0000256" key="1">
    <source>
        <dbReference type="SAM" id="MobiDB-lite"/>
    </source>
</evidence>
<reference evidence="2 3" key="1">
    <citation type="journal article" date="2020" name="ISME J.">
        <title>Uncovering the hidden diversity of litter-decomposition mechanisms in mushroom-forming fungi.</title>
        <authorList>
            <person name="Floudas D."/>
            <person name="Bentzer J."/>
            <person name="Ahren D."/>
            <person name="Johansson T."/>
            <person name="Persson P."/>
            <person name="Tunlid A."/>
        </authorList>
    </citation>
    <scope>NUCLEOTIDE SEQUENCE [LARGE SCALE GENOMIC DNA]</scope>
    <source>
        <strain evidence="2 3">CBS 406.79</strain>
    </source>
</reference>
<feature type="region of interest" description="Disordered" evidence="1">
    <location>
        <begin position="156"/>
        <end position="186"/>
    </location>
</feature>
<evidence type="ECO:0000313" key="3">
    <source>
        <dbReference type="Proteomes" id="UP000518752"/>
    </source>
</evidence>
<comment type="caution">
    <text evidence="2">The sequence shown here is derived from an EMBL/GenBank/DDBJ whole genome shotgun (WGS) entry which is preliminary data.</text>
</comment>
<dbReference type="EMBL" id="JAACJN010000056">
    <property type="protein sequence ID" value="KAF5381852.1"/>
    <property type="molecule type" value="Genomic_DNA"/>
</dbReference>
<keyword evidence="3" id="KW-1185">Reference proteome</keyword>
<evidence type="ECO:0000313" key="2">
    <source>
        <dbReference type="EMBL" id="KAF5381852.1"/>
    </source>
</evidence>
<accession>A0A8H5HEI0</accession>
<dbReference type="AlphaFoldDB" id="A0A8H5HEI0"/>
<name>A0A8H5HEI0_9AGAR</name>
<dbReference type="OrthoDB" id="10625089at2759"/>
<gene>
    <name evidence="2" type="ORF">D9757_008358</name>
</gene>
<protein>
    <submittedName>
        <fullName evidence="2">Uncharacterized protein</fullName>
    </submittedName>
</protein>
<organism evidence="2 3">
    <name type="scientific">Collybiopsis confluens</name>
    <dbReference type="NCBI Taxonomy" id="2823264"/>
    <lineage>
        <taxon>Eukaryota</taxon>
        <taxon>Fungi</taxon>
        <taxon>Dikarya</taxon>
        <taxon>Basidiomycota</taxon>
        <taxon>Agaricomycotina</taxon>
        <taxon>Agaricomycetes</taxon>
        <taxon>Agaricomycetidae</taxon>
        <taxon>Agaricales</taxon>
        <taxon>Marasmiineae</taxon>
        <taxon>Omphalotaceae</taxon>
        <taxon>Collybiopsis</taxon>
    </lineage>
</organism>